<organism evidence="1 2">
    <name type="scientific">Geobacillus stearothermophilus</name>
    <name type="common">Bacillus stearothermophilus</name>
    <dbReference type="NCBI Taxonomy" id="1422"/>
    <lineage>
        <taxon>Bacteria</taxon>
        <taxon>Bacillati</taxon>
        <taxon>Bacillota</taxon>
        <taxon>Bacilli</taxon>
        <taxon>Bacillales</taxon>
        <taxon>Anoxybacillaceae</taxon>
        <taxon>Geobacillus</taxon>
    </lineage>
</organism>
<evidence type="ECO:0000313" key="1">
    <source>
        <dbReference type="EMBL" id="RLQ14018.1"/>
    </source>
</evidence>
<sequence length="64" mass="7249">MNLDRFAYGLRDPQSYPTVGECRHCGAELYKGCEAIQFEGDLFCDTVCLGEHLIETTDFDEVIL</sequence>
<accession>A0A3L7CWH2</accession>
<protein>
    <submittedName>
        <fullName evidence="1">Uncharacterized protein</fullName>
    </submittedName>
</protein>
<name>A0A3L7CWH2_GEOSE</name>
<dbReference type="EMBL" id="RCTJ01000022">
    <property type="protein sequence ID" value="RLQ14018.1"/>
    <property type="molecule type" value="Genomic_DNA"/>
</dbReference>
<reference evidence="1 2" key="1">
    <citation type="submission" date="2018-10" db="EMBL/GenBank/DDBJ databases">
        <title>Geobacillus stearothermophilus in processing lines of powdered infant formula.</title>
        <authorList>
            <person name="Rhee M.S."/>
            <person name="Choi I.-G."/>
            <person name="Cho T.J."/>
            <person name="Park B."/>
        </authorList>
    </citation>
    <scope>NUCLEOTIDE SEQUENCE [LARGE SCALE GENOMIC DNA]</scope>
    <source>
        <strain evidence="1 2">FHS-PPGT130</strain>
    </source>
</reference>
<evidence type="ECO:0000313" key="2">
    <source>
        <dbReference type="Proteomes" id="UP000266922"/>
    </source>
</evidence>
<dbReference type="Proteomes" id="UP000266922">
    <property type="component" value="Unassembled WGS sequence"/>
</dbReference>
<dbReference type="AlphaFoldDB" id="A0A3L7CWH2"/>
<comment type="caution">
    <text evidence="1">The sequence shown here is derived from an EMBL/GenBank/DDBJ whole genome shotgun (WGS) entry which is preliminary data.</text>
</comment>
<gene>
    <name evidence="1" type="ORF">D9548_07850</name>
</gene>
<proteinExistence type="predicted"/>